<proteinExistence type="inferred from homology"/>
<comment type="similarity">
    <text evidence="1 2">Belongs to the cytochrome P450 family.</text>
</comment>
<comment type="caution">
    <text evidence="3">The sequence shown here is derived from an EMBL/GenBank/DDBJ whole genome shotgun (WGS) entry which is preliminary data.</text>
</comment>
<keyword evidence="4" id="KW-1185">Reference proteome</keyword>
<dbReference type="InterPro" id="IPR001128">
    <property type="entry name" value="Cyt_P450"/>
</dbReference>
<keyword evidence="2" id="KW-0479">Metal-binding</keyword>
<evidence type="ECO:0000256" key="2">
    <source>
        <dbReference type="RuleBase" id="RU000461"/>
    </source>
</evidence>
<dbReference type="PRINTS" id="PR00385">
    <property type="entry name" value="P450"/>
</dbReference>
<keyword evidence="2" id="KW-0349">Heme</keyword>
<dbReference type="PANTHER" id="PTHR46696:SF1">
    <property type="entry name" value="CYTOCHROME P450 YJIB-RELATED"/>
    <property type="match status" value="1"/>
</dbReference>
<dbReference type="InterPro" id="IPR002397">
    <property type="entry name" value="Cyt_P450_B"/>
</dbReference>
<gene>
    <name evidence="3" type="ORF">GCM10009839_37630</name>
</gene>
<dbReference type="InterPro" id="IPR017972">
    <property type="entry name" value="Cyt_P450_CS"/>
</dbReference>
<dbReference type="RefSeq" id="WP_344666924.1">
    <property type="nucleotide sequence ID" value="NZ_BAAAQN010000020.1"/>
</dbReference>
<dbReference type="EMBL" id="BAAAQN010000020">
    <property type="protein sequence ID" value="GAA2033674.1"/>
    <property type="molecule type" value="Genomic_DNA"/>
</dbReference>
<accession>A0ABP5FXM6</accession>
<organism evidence="3 4">
    <name type="scientific">Catenulispora yoronensis</name>
    <dbReference type="NCBI Taxonomy" id="450799"/>
    <lineage>
        <taxon>Bacteria</taxon>
        <taxon>Bacillati</taxon>
        <taxon>Actinomycetota</taxon>
        <taxon>Actinomycetes</taxon>
        <taxon>Catenulisporales</taxon>
        <taxon>Catenulisporaceae</taxon>
        <taxon>Catenulispora</taxon>
    </lineage>
</organism>
<name>A0ABP5FXM6_9ACTN</name>
<evidence type="ECO:0000313" key="4">
    <source>
        <dbReference type="Proteomes" id="UP001500751"/>
    </source>
</evidence>
<keyword evidence="2" id="KW-0560">Oxidoreductase</keyword>
<evidence type="ECO:0000313" key="3">
    <source>
        <dbReference type="EMBL" id="GAA2033674.1"/>
    </source>
</evidence>
<sequence length="408" mass="45122">MTLADHPIDRPFHAPTDLLAVPAARGGCPFDPPPAYDRAREEAPVSRVRLWDGTTAWMLTRHEDVRAVLADKRFSADATNPGFPFLSSGRRVLATMSASFIRMDDPEHARLRRMLTGDFIVKRAEALRPRIRVIAEDLLAAMTRDRDHADLVPEFALPLPSLVICLLLGVPYTDHAYFQQRSNTLLSNTASLEQVQAARADLGDYLAELVTAKRGRDDDDIIGRLVRQDVLTTEEIAAMGMLLLVAGHETTANMTSLSILTLLRDPEQMARLRAEPELIRGAVEELLRYLTIVHTGVARVALEDAEVGGRTIPAGDGVLLMLNSANRDDRAFPDGDRLDVGRDARHHVAFGFGVHQCLGQPLARTELQVALDVLLTGLPNLRLAVPFEEIPFRHDMLVYGVHSLPVAW</sequence>
<dbReference type="PANTHER" id="PTHR46696">
    <property type="entry name" value="P450, PUTATIVE (EUROFUNG)-RELATED"/>
    <property type="match status" value="1"/>
</dbReference>
<dbReference type="InterPro" id="IPR036396">
    <property type="entry name" value="Cyt_P450_sf"/>
</dbReference>
<dbReference type="PRINTS" id="PR00359">
    <property type="entry name" value="BP450"/>
</dbReference>
<dbReference type="Pfam" id="PF00067">
    <property type="entry name" value="p450"/>
    <property type="match status" value="1"/>
</dbReference>
<dbReference type="Gene3D" id="1.10.630.10">
    <property type="entry name" value="Cytochrome P450"/>
    <property type="match status" value="1"/>
</dbReference>
<protein>
    <submittedName>
        <fullName evidence="3">Cytochrome P450</fullName>
    </submittedName>
</protein>
<dbReference type="Proteomes" id="UP001500751">
    <property type="component" value="Unassembled WGS sequence"/>
</dbReference>
<dbReference type="SUPFAM" id="SSF48264">
    <property type="entry name" value="Cytochrome P450"/>
    <property type="match status" value="1"/>
</dbReference>
<reference evidence="4" key="1">
    <citation type="journal article" date="2019" name="Int. J. Syst. Evol. Microbiol.">
        <title>The Global Catalogue of Microorganisms (GCM) 10K type strain sequencing project: providing services to taxonomists for standard genome sequencing and annotation.</title>
        <authorList>
            <consortium name="The Broad Institute Genomics Platform"/>
            <consortium name="The Broad Institute Genome Sequencing Center for Infectious Disease"/>
            <person name="Wu L."/>
            <person name="Ma J."/>
        </authorList>
    </citation>
    <scope>NUCLEOTIDE SEQUENCE [LARGE SCALE GENOMIC DNA]</scope>
    <source>
        <strain evidence="4">JCM 16014</strain>
    </source>
</reference>
<evidence type="ECO:0000256" key="1">
    <source>
        <dbReference type="ARBA" id="ARBA00010617"/>
    </source>
</evidence>
<keyword evidence="2" id="KW-0408">Iron</keyword>
<keyword evidence="2" id="KW-0503">Monooxygenase</keyword>
<dbReference type="CDD" id="cd11030">
    <property type="entry name" value="CYP105-like"/>
    <property type="match status" value="1"/>
</dbReference>
<dbReference type="PROSITE" id="PS00086">
    <property type="entry name" value="CYTOCHROME_P450"/>
    <property type="match status" value="1"/>
</dbReference>